<name>A0ABN1Z3Y2_9ACTN</name>
<evidence type="ECO:0000313" key="2">
    <source>
        <dbReference type="EMBL" id="GAA1430711.1"/>
    </source>
</evidence>
<sequence>MVGADKEGADGCAEAEGDVESDGPEHAASIRHSPAARVSITVARKGRPSRVRAQCGVSMPSQMVIATVWLPIATQSDLSHTYVIFPRVGRSDALPSTSRVLVCSYSDSYGVGLRHPSRSNVRTILSIVPTGLRRR</sequence>
<organism evidence="2 3">
    <name type="scientific">Streptomyces thermospinosisporus</name>
    <dbReference type="NCBI Taxonomy" id="161482"/>
    <lineage>
        <taxon>Bacteria</taxon>
        <taxon>Bacillati</taxon>
        <taxon>Actinomycetota</taxon>
        <taxon>Actinomycetes</taxon>
        <taxon>Kitasatosporales</taxon>
        <taxon>Streptomycetaceae</taxon>
        <taxon>Streptomyces</taxon>
    </lineage>
</organism>
<reference evidence="2 3" key="1">
    <citation type="journal article" date="2019" name="Int. J. Syst. Evol. Microbiol.">
        <title>The Global Catalogue of Microorganisms (GCM) 10K type strain sequencing project: providing services to taxonomists for standard genome sequencing and annotation.</title>
        <authorList>
            <consortium name="The Broad Institute Genomics Platform"/>
            <consortium name="The Broad Institute Genome Sequencing Center for Infectious Disease"/>
            <person name="Wu L."/>
            <person name="Ma J."/>
        </authorList>
    </citation>
    <scope>NUCLEOTIDE SEQUENCE [LARGE SCALE GENOMIC DNA]</scope>
    <source>
        <strain evidence="2 3">JCM 11756</strain>
    </source>
</reference>
<proteinExistence type="predicted"/>
<evidence type="ECO:0000313" key="3">
    <source>
        <dbReference type="Proteomes" id="UP001500973"/>
    </source>
</evidence>
<keyword evidence="3" id="KW-1185">Reference proteome</keyword>
<protein>
    <submittedName>
        <fullName evidence="2">Uncharacterized protein</fullName>
    </submittedName>
</protein>
<evidence type="ECO:0000256" key="1">
    <source>
        <dbReference type="SAM" id="MobiDB-lite"/>
    </source>
</evidence>
<gene>
    <name evidence="2" type="ORF">GCM10009601_48550</name>
</gene>
<feature type="region of interest" description="Disordered" evidence="1">
    <location>
        <begin position="1"/>
        <end position="35"/>
    </location>
</feature>
<comment type="caution">
    <text evidence="2">The sequence shown here is derived from an EMBL/GenBank/DDBJ whole genome shotgun (WGS) entry which is preliminary data.</text>
</comment>
<dbReference type="EMBL" id="BAAAIZ010000079">
    <property type="protein sequence ID" value="GAA1430711.1"/>
    <property type="molecule type" value="Genomic_DNA"/>
</dbReference>
<accession>A0ABN1Z3Y2</accession>
<feature type="compositionally biased region" description="Acidic residues" evidence="1">
    <location>
        <begin position="13"/>
        <end position="22"/>
    </location>
</feature>
<dbReference type="Proteomes" id="UP001500973">
    <property type="component" value="Unassembled WGS sequence"/>
</dbReference>